<evidence type="ECO:0000313" key="1">
    <source>
        <dbReference type="EMBL" id="CAG8518475.1"/>
    </source>
</evidence>
<protein>
    <submittedName>
        <fullName evidence="1">2981_t:CDS:1</fullName>
    </submittedName>
</protein>
<dbReference type="EMBL" id="CAJVPM010004906">
    <property type="protein sequence ID" value="CAG8518475.1"/>
    <property type="molecule type" value="Genomic_DNA"/>
</dbReference>
<proteinExistence type="predicted"/>
<feature type="non-terminal residue" evidence="1">
    <location>
        <position position="104"/>
    </location>
</feature>
<evidence type="ECO:0000313" key="2">
    <source>
        <dbReference type="Proteomes" id="UP000789860"/>
    </source>
</evidence>
<dbReference type="Proteomes" id="UP000789860">
    <property type="component" value="Unassembled WGS sequence"/>
</dbReference>
<keyword evidence="2" id="KW-1185">Reference proteome</keyword>
<reference evidence="1" key="1">
    <citation type="submission" date="2021-06" db="EMBL/GenBank/DDBJ databases">
        <authorList>
            <person name="Kallberg Y."/>
            <person name="Tangrot J."/>
            <person name="Rosling A."/>
        </authorList>
    </citation>
    <scope>NUCLEOTIDE SEQUENCE</scope>
    <source>
        <strain evidence="1">AU212A</strain>
    </source>
</reference>
<accession>A0ACA9L9P8</accession>
<comment type="caution">
    <text evidence="1">The sequence shown here is derived from an EMBL/GenBank/DDBJ whole genome shotgun (WGS) entry which is preliminary data.</text>
</comment>
<gene>
    <name evidence="1" type="ORF">SCALOS_LOCUS3970</name>
</gene>
<sequence>MLHLIICLLIVLLFSKIFEKALVANSYDIVLEIEDDDDHETGKDSVVDDILDELISFVRENNEKLECLACNDAIKVEKDEEVASLVQELTELVQEQQEKIDKQF</sequence>
<name>A0ACA9L9P8_9GLOM</name>
<organism evidence="1 2">
    <name type="scientific">Scutellospora calospora</name>
    <dbReference type="NCBI Taxonomy" id="85575"/>
    <lineage>
        <taxon>Eukaryota</taxon>
        <taxon>Fungi</taxon>
        <taxon>Fungi incertae sedis</taxon>
        <taxon>Mucoromycota</taxon>
        <taxon>Glomeromycotina</taxon>
        <taxon>Glomeromycetes</taxon>
        <taxon>Diversisporales</taxon>
        <taxon>Gigasporaceae</taxon>
        <taxon>Scutellospora</taxon>
    </lineage>
</organism>